<feature type="coiled-coil region" evidence="1">
    <location>
        <begin position="5"/>
        <end position="46"/>
    </location>
</feature>
<proteinExistence type="predicted"/>
<comment type="caution">
    <text evidence="3">The sequence shown here is derived from an EMBL/GenBank/DDBJ whole genome shotgun (WGS) entry which is preliminary data.</text>
</comment>
<organism evidence="3">
    <name type="scientific">Tanacetum cinerariifolium</name>
    <name type="common">Dalmatian daisy</name>
    <name type="synonym">Chrysanthemum cinerariifolium</name>
    <dbReference type="NCBI Taxonomy" id="118510"/>
    <lineage>
        <taxon>Eukaryota</taxon>
        <taxon>Viridiplantae</taxon>
        <taxon>Streptophyta</taxon>
        <taxon>Embryophyta</taxon>
        <taxon>Tracheophyta</taxon>
        <taxon>Spermatophyta</taxon>
        <taxon>Magnoliopsida</taxon>
        <taxon>eudicotyledons</taxon>
        <taxon>Gunneridae</taxon>
        <taxon>Pentapetalae</taxon>
        <taxon>asterids</taxon>
        <taxon>campanulids</taxon>
        <taxon>Asterales</taxon>
        <taxon>Asteraceae</taxon>
        <taxon>Asteroideae</taxon>
        <taxon>Anthemideae</taxon>
        <taxon>Anthemidinae</taxon>
        <taxon>Tanacetum</taxon>
    </lineage>
</organism>
<dbReference type="AlphaFoldDB" id="A0A699RBB1"/>
<reference evidence="3" key="1">
    <citation type="journal article" date="2019" name="Sci. Rep.">
        <title>Draft genome of Tanacetum cinerariifolium, the natural source of mosquito coil.</title>
        <authorList>
            <person name="Yamashiro T."/>
            <person name="Shiraishi A."/>
            <person name="Satake H."/>
            <person name="Nakayama K."/>
        </authorList>
    </citation>
    <scope>NUCLEOTIDE SEQUENCE</scope>
</reference>
<keyword evidence="1" id="KW-0175">Coiled coil</keyword>
<name>A0A699RBB1_TANCI</name>
<evidence type="ECO:0000256" key="2">
    <source>
        <dbReference type="SAM" id="MobiDB-lite"/>
    </source>
</evidence>
<feature type="compositionally biased region" description="Basic and acidic residues" evidence="2">
    <location>
        <begin position="46"/>
        <end position="77"/>
    </location>
</feature>
<feature type="non-terminal residue" evidence="3">
    <location>
        <position position="137"/>
    </location>
</feature>
<feature type="region of interest" description="Disordered" evidence="2">
    <location>
        <begin position="46"/>
        <end position="79"/>
    </location>
</feature>
<sequence length="137" mass="14386">MQQTIDELTALCTSLQRQYSELAVKFEAQEIEITKLKARVKLLEDRERGAAEGSRDDALIKGRNLDKGEATADRASDDTEEMATVLTSMDAATILASEAVEVPTGSGSIPTAGPSAAEVPTGSDVVPTASLVFATAT</sequence>
<dbReference type="EMBL" id="BKCJ011087831">
    <property type="protein sequence ID" value="GFC83113.1"/>
    <property type="molecule type" value="Genomic_DNA"/>
</dbReference>
<protein>
    <submittedName>
        <fullName evidence="3">Uncharacterized protein</fullName>
    </submittedName>
</protein>
<evidence type="ECO:0000313" key="3">
    <source>
        <dbReference type="EMBL" id="GFC83113.1"/>
    </source>
</evidence>
<evidence type="ECO:0000256" key="1">
    <source>
        <dbReference type="SAM" id="Coils"/>
    </source>
</evidence>
<gene>
    <name evidence="3" type="ORF">Tci_855083</name>
</gene>
<accession>A0A699RBB1</accession>